<keyword evidence="3" id="KW-1185">Reference proteome</keyword>
<name>A0A4U6XDA3_9PEZI</name>
<comment type="caution">
    <text evidence="2">The sequence shown here is derived from an EMBL/GenBank/DDBJ whole genome shotgun (WGS) entry which is preliminary data.</text>
</comment>
<dbReference type="EMBL" id="PJEX01000280">
    <property type="protein sequence ID" value="TKW51817.1"/>
    <property type="molecule type" value="Genomic_DNA"/>
</dbReference>
<organism evidence="2 3">
    <name type="scientific">Colletotrichum tanaceti</name>
    <dbReference type="NCBI Taxonomy" id="1306861"/>
    <lineage>
        <taxon>Eukaryota</taxon>
        <taxon>Fungi</taxon>
        <taxon>Dikarya</taxon>
        <taxon>Ascomycota</taxon>
        <taxon>Pezizomycotina</taxon>
        <taxon>Sordariomycetes</taxon>
        <taxon>Hypocreomycetidae</taxon>
        <taxon>Glomerellales</taxon>
        <taxon>Glomerellaceae</taxon>
        <taxon>Colletotrichum</taxon>
        <taxon>Colletotrichum destructivum species complex</taxon>
    </lineage>
</organism>
<dbReference type="AlphaFoldDB" id="A0A4U6XDA3"/>
<sequence length="67" mass="7940">MPGKKKKKKKKKKKEKKDQKSTGNQTDRACSRFAADGEVGRKYICCWLHYESMLRVYLSEGIRRLFK</sequence>
<reference evidence="2 3" key="1">
    <citation type="journal article" date="2019" name="PLoS ONE">
        <title>Comparative genome analysis indicates high evolutionary potential of pathogenicity genes in Colletotrichum tanaceti.</title>
        <authorList>
            <person name="Lelwala R.V."/>
            <person name="Korhonen P.K."/>
            <person name="Young N.D."/>
            <person name="Scott J.B."/>
            <person name="Ades P.A."/>
            <person name="Gasser R.B."/>
            <person name="Taylor P.W.J."/>
        </authorList>
    </citation>
    <scope>NUCLEOTIDE SEQUENCE [LARGE SCALE GENOMIC DNA]</scope>
    <source>
        <strain evidence="2">BRIP57314</strain>
    </source>
</reference>
<feature type="compositionally biased region" description="Basic residues" evidence="1">
    <location>
        <begin position="1"/>
        <end position="15"/>
    </location>
</feature>
<accession>A0A4U6XDA3</accession>
<evidence type="ECO:0000256" key="1">
    <source>
        <dbReference type="SAM" id="MobiDB-lite"/>
    </source>
</evidence>
<dbReference type="Proteomes" id="UP000310108">
    <property type="component" value="Unassembled WGS sequence"/>
</dbReference>
<protein>
    <submittedName>
        <fullName evidence="2">Uncharacterized protein</fullName>
    </submittedName>
</protein>
<feature type="region of interest" description="Disordered" evidence="1">
    <location>
        <begin position="1"/>
        <end position="27"/>
    </location>
</feature>
<gene>
    <name evidence="2" type="ORF">CTA1_1888</name>
</gene>
<evidence type="ECO:0000313" key="3">
    <source>
        <dbReference type="Proteomes" id="UP000310108"/>
    </source>
</evidence>
<proteinExistence type="predicted"/>
<evidence type="ECO:0000313" key="2">
    <source>
        <dbReference type="EMBL" id="TKW51817.1"/>
    </source>
</evidence>